<dbReference type="Proteomes" id="UP001596074">
    <property type="component" value="Unassembled WGS sequence"/>
</dbReference>
<proteinExistence type="predicted"/>
<evidence type="ECO:0000256" key="2">
    <source>
        <dbReference type="PROSITE-ProRule" id="PRU00335"/>
    </source>
</evidence>
<dbReference type="InterPro" id="IPR041483">
    <property type="entry name" value="TetR_C_34"/>
</dbReference>
<feature type="DNA-binding region" description="H-T-H motif" evidence="2">
    <location>
        <begin position="37"/>
        <end position="56"/>
    </location>
</feature>
<dbReference type="Pfam" id="PF00440">
    <property type="entry name" value="TetR_N"/>
    <property type="match status" value="1"/>
</dbReference>
<dbReference type="InterPro" id="IPR001647">
    <property type="entry name" value="HTH_TetR"/>
</dbReference>
<evidence type="ECO:0000313" key="5">
    <source>
        <dbReference type="Proteomes" id="UP001596074"/>
    </source>
</evidence>
<dbReference type="PANTHER" id="PTHR30055">
    <property type="entry name" value="HTH-TYPE TRANSCRIPTIONAL REGULATOR RUTR"/>
    <property type="match status" value="1"/>
</dbReference>
<dbReference type="SUPFAM" id="SSF46689">
    <property type="entry name" value="Homeodomain-like"/>
    <property type="match status" value="1"/>
</dbReference>
<evidence type="ECO:0000313" key="4">
    <source>
        <dbReference type="EMBL" id="MFC5745283.1"/>
    </source>
</evidence>
<keyword evidence="5" id="KW-1185">Reference proteome</keyword>
<dbReference type="PROSITE" id="PS50977">
    <property type="entry name" value="HTH_TETR_2"/>
    <property type="match status" value="1"/>
</dbReference>
<dbReference type="PANTHER" id="PTHR30055:SF226">
    <property type="entry name" value="HTH-TYPE TRANSCRIPTIONAL REGULATOR PKSA"/>
    <property type="match status" value="1"/>
</dbReference>
<organism evidence="4 5">
    <name type="scientific">Actinomadura rugatobispora</name>
    <dbReference type="NCBI Taxonomy" id="1994"/>
    <lineage>
        <taxon>Bacteria</taxon>
        <taxon>Bacillati</taxon>
        <taxon>Actinomycetota</taxon>
        <taxon>Actinomycetes</taxon>
        <taxon>Streptosporangiales</taxon>
        <taxon>Thermomonosporaceae</taxon>
        <taxon>Actinomadura</taxon>
    </lineage>
</organism>
<keyword evidence="1 2" id="KW-0238">DNA-binding</keyword>
<gene>
    <name evidence="4" type="ORF">ACFPZN_06660</name>
</gene>
<dbReference type="EMBL" id="JBHSON010000007">
    <property type="protein sequence ID" value="MFC5745283.1"/>
    <property type="molecule type" value="Genomic_DNA"/>
</dbReference>
<accession>A0ABW0ZV69</accession>
<evidence type="ECO:0000256" key="1">
    <source>
        <dbReference type="ARBA" id="ARBA00023125"/>
    </source>
</evidence>
<protein>
    <submittedName>
        <fullName evidence="4">TetR/AcrR family transcriptional regulator</fullName>
    </submittedName>
</protein>
<dbReference type="InterPro" id="IPR009057">
    <property type="entry name" value="Homeodomain-like_sf"/>
</dbReference>
<sequence length="230" mass="24945">MADFQRARSQEQRQQRRQAILDTTARMLTELPIARVGLNELSRRAGMAKSNVLRYFESREAILLELLDRAWAEWNTDLPALLDAALDPAAPVGRRTEDFAAVYATSLADRQVLCDLFSAQAGVLEHNVSADVAARYKKAAAANLSALTELTRTRLPELGDAAQQVCAQAIMVTGAIWTHSQPSPAMLQAYAADPALAALCMDFTPTLQQTVATLIAGTLARTGAAPPRTR</sequence>
<dbReference type="Pfam" id="PF17929">
    <property type="entry name" value="TetR_C_34"/>
    <property type="match status" value="1"/>
</dbReference>
<dbReference type="Gene3D" id="1.10.357.10">
    <property type="entry name" value="Tetracycline Repressor, domain 2"/>
    <property type="match status" value="1"/>
</dbReference>
<feature type="domain" description="HTH tetR-type" evidence="3">
    <location>
        <begin position="14"/>
        <end position="74"/>
    </location>
</feature>
<dbReference type="RefSeq" id="WP_378280907.1">
    <property type="nucleotide sequence ID" value="NZ_JBHSON010000007.1"/>
</dbReference>
<evidence type="ECO:0000259" key="3">
    <source>
        <dbReference type="PROSITE" id="PS50977"/>
    </source>
</evidence>
<name>A0ABW0ZV69_9ACTN</name>
<dbReference type="InterPro" id="IPR050109">
    <property type="entry name" value="HTH-type_TetR-like_transc_reg"/>
</dbReference>
<comment type="caution">
    <text evidence="4">The sequence shown here is derived from an EMBL/GenBank/DDBJ whole genome shotgun (WGS) entry which is preliminary data.</text>
</comment>
<reference evidence="5" key="1">
    <citation type="journal article" date="2019" name="Int. J. Syst. Evol. Microbiol.">
        <title>The Global Catalogue of Microorganisms (GCM) 10K type strain sequencing project: providing services to taxonomists for standard genome sequencing and annotation.</title>
        <authorList>
            <consortium name="The Broad Institute Genomics Platform"/>
            <consortium name="The Broad Institute Genome Sequencing Center for Infectious Disease"/>
            <person name="Wu L."/>
            <person name="Ma J."/>
        </authorList>
    </citation>
    <scope>NUCLEOTIDE SEQUENCE [LARGE SCALE GENOMIC DNA]</scope>
    <source>
        <strain evidence="5">KCTC 42087</strain>
    </source>
</reference>